<dbReference type="AlphaFoldDB" id="A0A177ASN4"/>
<keyword evidence="1" id="KW-0472">Membrane</keyword>
<organism evidence="3 4">
    <name type="scientific">Intoshia linei</name>
    <dbReference type="NCBI Taxonomy" id="1819745"/>
    <lineage>
        <taxon>Eukaryota</taxon>
        <taxon>Metazoa</taxon>
        <taxon>Spiralia</taxon>
        <taxon>Lophotrochozoa</taxon>
        <taxon>Mesozoa</taxon>
        <taxon>Orthonectida</taxon>
        <taxon>Rhopaluridae</taxon>
        <taxon>Intoshia</taxon>
    </lineage>
</organism>
<reference evidence="3 4" key="1">
    <citation type="submission" date="2016-04" db="EMBL/GenBank/DDBJ databases">
        <title>The genome of Intoshia linei affirms orthonectids as highly simplified spiralians.</title>
        <authorList>
            <person name="Mikhailov K.V."/>
            <person name="Slusarev G.S."/>
            <person name="Nikitin M.A."/>
            <person name="Logacheva M.D."/>
            <person name="Penin A."/>
            <person name="Aleoshin V."/>
            <person name="Panchin Y.V."/>
        </authorList>
    </citation>
    <scope>NUCLEOTIDE SEQUENCE [LARGE SCALE GENOMIC DNA]</scope>
    <source>
        <strain evidence="3">Intl2013</strain>
        <tissue evidence="3">Whole animal</tissue>
    </source>
</reference>
<accession>A0A177ASN4</accession>
<evidence type="ECO:0000313" key="4">
    <source>
        <dbReference type="Proteomes" id="UP000078046"/>
    </source>
</evidence>
<sequence length="270" mass="31351">MNFHTILLVTTISITYYPLVSSTGTFQFDFILYSNEKGRVIDGTVCDFFSSCDMYSKVEIHADDDVYSWDNSDKKFLSDNNVLVDILPYGYNVTFQIEPRNIKVIVYIYDYDQVGEDDLIDIVYIDYINNQVSGTRHDAHTHNEVSSIYLKYFAYYTECNKKSEMKSNIMRSNYSRHQFKIKYEQIKQQLKNEKDNDYSSLSDFLSSISIYIIIGAIIIFMLNFLAVIIIVKSLIKNKSTKSKNNDLNCSKGDENQCLLNCEGKTYSTFD</sequence>
<keyword evidence="1" id="KW-1133">Transmembrane helix</keyword>
<feature type="transmembrane region" description="Helical" evidence="1">
    <location>
        <begin position="208"/>
        <end position="231"/>
    </location>
</feature>
<feature type="signal peptide" evidence="2">
    <location>
        <begin position="1"/>
        <end position="22"/>
    </location>
</feature>
<evidence type="ECO:0000256" key="2">
    <source>
        <dbReference type="SAM" id="SignalP"/>
    </source>
</evidence>
<evidence type="ECO:0008006" key="5">
    <source>
        <dbReference type="Google" id="ProtNLM"/>
    </source>
</evidence>
<gene>
    <name evidence="3" type="ORF">A3Q56_07459</name>
</gene>
<feature type="chain" id="PRO_5008056667" description="GOLD domain-containing protein" evidence="2">
    <location>
        <begin position="23"/>
        <end position="270"/>
    </location>
</feature>
<proteinExistence type="predicted"/>
<keyword evidence="2" id="KW-0732">Signal</keyword>
<dbReference type="EMBL" id="LWCA01001589">
    <property type="protein sequence ID" value="OAF64830.1"/>
    <property type="molecule type" value="Genomic_DNA"/>
</dbReference>
<comment type="caution">
    <text evidence="3">The sequence shown here is derived from an EMBL/GenBank/DDBJ whole genome shotgun (WGS) entry which is preliminary data.</text>
</comment>
<keyword evidence="4" id="KW-1185">Reference proteome</keyword>
<evidence type="ECO:0000313" key="3">
    <source>
        <dbReference type="EMBL" id="OAF64830.1"/>
    </source>
</evidence>
<name>A0A177ASN4_9BILA</name>
<evidence type="ECO:0000256" key="1">
    <source>
        <dbReference type="SAM" id="Phobius"/>
    </source>
</evidence>
<protein>
    <recommendedName>
        <fullName evidence="5">GOLD domain-containing protein</fullName>
    </recommendedName>
</protein>
<dbReference type="Proteomes" id="UP000078046">
    <property type="component" value="Unassembled WGS sequence"/>
</dbReference>
<keyword evidence="1" id="KW-0812">Transmembrane</keyword>